<evidence type="ECO:0000256" key="7">
    <source>
        <dbReference type="ARBA" id="ARBA00022989"/>
    </source>
</evidence>
<evidence type="ECO:0000256" key="9">
    <source>
        <dbReference type="HAMAP-Rule" id="MF_00161"/>
    </source>
</evidence>
<gene>
    <name evidence="9 12" type="primary">lspA</name>
    <name evidence="12" type="ORF">FY030_04955</name>
</gene>
<keyword evidence="6 9" id="KW-0378">Hydrolase</keyword>
<dbReference type="PRINTS" id="PR00781">
    <property type="entry name" value="LIPOSIGPTASE"/>
</dbReference>
<evidence type="ECO:0000313" key="13">
    <source>
        <dbReference type="Proteomes" id="UP000326546"/>
    </source>
</evidence>
<comment type="similarity">
    <text evidence="1 9 10">Belongs to the peptidase A8 family.</text>
</comment>
<keyword evidence="7 9" id="KW-1133">Transmembrane helix</keyword>
<comment type="catalytic activity">
    <reaction evidence="9">
        <text>Release of signal peptides from bacterial membrane prolipoproteins. Hydrolyzes -Xaa-Yaa-Zaa-|-(S,diacylglyceryl)Cys-, in which Xaa is hydrophobic (preferably Leu), and Yaa (Ala or Ser) and Zaa (Gly or Ala) have small, neutral side chains.</text>
        <dbReference type="EC" id="3.4.23.36"/>
    </reaction>
</comment>
<dbReference type="EC" id="3.4.23.36" evidence="9"/>
<feature type="transmembrane region" description="Helical" evidence="9">
    <location>
        <begin position="141"/>
        <end position="161"/>
    </location>
</feature>
<dbReference type="EMBL" id="CP044427">
    <property type="protein sequence ID" value="QFG68150.1"/>
    <property type="molecule type" value="Genomic_DNA"/>
</dbReference>
<keyword evidence="3 9" id="KW-0645">Protease</keyword>
<organism evidence="12 13">
    <name type="scientific">Ornithinimicrobium pratense</name>
    <dbReference type="NCBI Taxonomy" id="2593973"/>
    <lineage>
        <taxon>Bacteria</taxon>
        <taxon>Bacillati</taxon>
        <taxon>Actinomycetota</taxon>
        <taxon>Actinomycetes</taxon>
        <taxon>Micrococcales</taxon>
        <taxon>Ornithinimicrobiaceae</taxon>
        <taxon>Ornithinimicrobium</taxon>
    </lineage>
</organism>
<feature type="region of interest" description="Disordered" evidence="11">
    <location>
        <begin position="179"/>
        <end position="225"/>
    </location>
</feature>
<evidence type="ECO:0000313" key="12">
    <source>
        <dbReference type="EMBL" id="QFG68150.1"/>
    </source>
</evidence>
<dbReference type="KEGG" id="serw:FY030_04955"/>
<dbReference type="OrthoDB" id="4308908at2"/>
<evidence type="ECO:0000256" key="10">
    <source>
        <dbReference type="RuleBase" id="RU004181"/>
    </source>
</evidence>
<feature type="transmembrane region" description="Helical" evidence="9">
    <location>
        <begin position="97"/>
        <end position="116"/>
    </location>
</feature>
<proteinExistence type="inferred from homology"/>
<evidence type="ECO:0000256" key="2">
    <source>
        <dbReference type="ARBA" id="ARBA00022475"/>
    </source>
</evidence>
<dbReference type="Proteomes" id="UP000326546">
    <property type="component" value="Chromosome"/>
</dbReference>
<evidence type="ECO:0000256" key="1">
    <source>
        <dbReference type="ARBA" id="ARBA00006139"/>
    </source>
</evidence>
<comment type="subcellular location">
    <subcellularLocation>
        <location evidence="9">Cell membrane</location>
        <topology evidence="9">Multi-pass membrane protein</topology>
    </subcellularLocation>
</comment>
<keyword evidence="13" id="KW-1185">Reference proteome</keyword>
<reference evidence="12 13" key="1">
    <citation type="submission" date="2019-09" db="EMBL/GenBank/DDBJ databases">
        <title>Serinicoccus pratensis sp. nov., isolated from meadow soil.</title>
        <authorList>
            <person name="Zhang W."/>
        </authorList>
    </citation>
    <scope>NUCLEOTIDE SEQUENCE [LARGE SCALE GENOMIC DNA]</scope>
    <source>
        <strain evidence="12 13">W204</strain>
    </source>
</reference>
<comment type="pathway">
    <text evidence="9">Protein modification; lipoprotein biosynthesis (signal peptide cleavage).</text>
</comment>
<dbReference type="PANTHER" id="PTHR33695:SF1">
    <property type="entry name" value="LIPOPROTEIN SIGNAL PEPTIDASE"/>
    <property type="match status" value="1"/>
</dbReference>
<comment type="function">
    <text evidence="9">This protein specifically catalyzes the removal of signal peptides from prolipoproteins.</text>
</comment>
<dbReference type="RefSeq" id="WP_158060539.1">
    <property type="nucleotide sequence ID" value="NZ_CP044427.1"/>
</dbReference>
<accession>A0A5J6V2L7</accession>
<dbReference type="UniPathway" id="UPA00665"/>
<dbReference type="HAMAP" id="MF_00161">
    <property type="entry name" value="LspA"/>
    <property type="match status" value="1"/>
</dbReference>
<protein>
    <recommendedName>
        <fullName evidence="9">Lipoprotein signal peptidase</fullName>
        <ecNumber evidence="9">3.4.23.36</ecNumber>
    </recommendedName>
    <alternativeName>
        <fullName evidence="9">Prolipoprotein signal peptidase</fullName>
    </alternativeName>
    <alternativeName>
        <fullName evidence="9">Signal peptidase II</fullName>
        <shortName evidence="9">SPase II</shortName>
    </alternativeName>
</protein>
<dbReference type="GO" id="GO:0004190">
    <property type="term" value="F:aspartic-type endopeptidase activity"/>
    <property type="evidence" value="ECO:0007669"/>
    <property type="project" value="UniProtKB-UniRule"/>
</dbReference>
<feature type="transmembrane region" description="Helical" evidence="9">
    <location>
        <begin position="65"/>
        <end position="90"/>
    </location>
</feature>
<keyword evidence="5 9" id="KW-0064">Aspartyl protease</keyword>
<feature type="active site" evidence="9">
    <location>
        <position position="132"/>
    </location>
</feature>
<evidence type="ECO:0000256" key="8">
    <source>
        <dbReference type="ARBA" id="ARBA00023136"/>
    </source>
</evidence>
<feature type="transmembrane region" description="Helical" evidence="9">
    <location>
        <begin position="18"/>
        <end position="38"/>
    </location>
</feature>
<evidence type="ECO:0000256" key="3">
    <source>
        <dbReference type="ARBA" id="ARBA00022670"/>
    </source>
</evidence>
<dbReference type="InterPro" id="IPR001872">
    <property type="entry name" value="Peptidase_A8"/>
</dbReference>
<sequence>MQAEAGTPLSHAHPRRTILIFLVAAGWVILDQATKWWAESALTRGESVPLVGELLQLHLTYNSGAAFSLGTGMTGVLTALATVVVLVIIWQALRTRSLPWALTLGLLLGGALGNLVDRYLRAPGPGRGHVVDFLALPNFPVFNFADMGITFAAVAIVILAMRGHLPDGTRDVLVEKGAGHRAAGGADGRPGAAGGSKDDPSAAGDSASDAADERGADRPAGERGR</sequence>
<evidence type="ECO:0000256" key="6">
    <source>
        <dbReference type="ARBA" id="ARBA00022801"/>
    </source>
</evidence>
<feature type="active site" evidence="9">
    <location>
        <position position="146"/>
    </location>
</feature>
<keyword evidence="8 9" id="KW-0472">Membrane</keyword>
<dbReference type="Pfam" id="PF01252">
    <property type="entry name" value="Peptidase_A8"/>
    <property type="match status" value="1"/>
</dbReference>
<feature type="compositionally biased region" description="Basic and acidic residues" evidence="11">
    <location>
        <begin position="211"/>
        <end position="225"/>
    </location>
</feature>
<name>A0A5J6V2L7_9MICO</name>
<dbReference type="PANTHER" id="PTHR33695">
    <property type="entry name" value="LIPOPROTEIN SIGNAL PEPTIDASE"/>
    <property type="match status" value="1"/>
</dbReference>
<evidence type="ECO:0000256" key="11">
    <source>
        <dbReference type="SAM" id="MobiDB-lite"/>
    </source>
</evidence>
<dbReference type="GO" id="GO:0006508">
    <property type="term" value="P:proteolysis"/>
    <property type="evidence" value="ECO:0007669"/>
    <property type="project" value="UniProtKB-KW"/>
</dbReference>
<feature type="compositionally biased region" description="Gly residues" evidence="11">
    <location>
        <begin position="185"/>
        <end position="194"/>
    </location>
</feature>
<dbReference type="NCBIfam" id="TIGR00077">
    <property type="entry name" value="lspA"/>
    <property type="match status" value="1"/>
</dbReference>
<evidence type="ECO:0000256" key="5">
    <source>
        <dbReference type="ARBA" id="ARBA00022750"/>
    </source>
</evidence>
<dbReference type="GO" id="GO:0005886">
    <property type="term" value="C:plasma membrane"/>
    <property type="evidence" value="ECO:0007669"/>
    <property type="project" value="UniProtKB-SubCell"/>
</dbReference>
<keyword evidence="2 9" id="KW-1003">Cell membrane</keyword>
<keyword evidence="4 9" id="KW-0812">Transmembrane</keyword>
<evidence type="ECO:0000256" key="4">
    <source>
        <dbReference type="ARBA" id="ARBA00022692"/>
    </source>
</evidence>
<dbReference type="AlphaFoldDB" id="A0A5J6V2L7"/>